<organism evidence="12 13">
    <name type="scientific">Lapidilactobacillus gannanensis</name>
    <dbReference type="NCBI Taxonomy" id="2486002"/>
    <lineage>
        <taxon>Bacteria</taxon>
        <taxon>Bacillati</taxon>
        <taxon>Bacillota</taxon>
        <taxon>Bacilli</taxon>
        <taxon>Lactobacillales</taxon>
        <taxon>Lactobacillaceae</taxon>
        <taxon>Lapidilactobacillus</taxon>
    </lineage>
</organism>
<keyword evidence="3" id="KW-1003">Cell membrane</keyword>
<evidence type="ECO:0000256" key="10">
    <source>
        <dbReference type="SAM" id="Phobius"/>
    </source>
</evidence>
<evidence type="ECO:0000256" key="6">
    <source>
        <dbReference type="ARBA" id="ARBA00023053"/>
    </source>
</evidence>
<keyword evidence="2" id="KW-0813">Transport</keyword>
<dbReference type="PANTHER" id="PTHR10110:SF86">
    <property type="entry name" value="SODIUM_HYDROGEN EXCHANGER 7"/>
    <property type="match status" value="1"/>
</dbReference>
<evidence type="ECO:0000256" key="4">
    <source>
        <dbReference type="ARBA" id="ARBA00022692"/>
    </source>
</evidence>
<dbReference type="PANTHER" id="PTHR10110">
    <property type="entry name" value="SODIUM/HYDROGEN EXCHANGER"/>
    <property type="match status" value="1"/>
</dbReference>
<keyword evidence="5 10" id="KW-1133">Transmembrane helix</keyword>
<reference evidence="13" key="1">
    <citation type="journal article" date="2019" name="Int. J. Syst. Evol. Microbiol.">
        <title>The Global Catalogue of Microorganisms (GCM) 10K type strain sequencing project: providing services to taxonomists for standard genome sequencing and annotation.</title>
        <authorList>
            <consortium name="The Broad Institute Genomics Platform"/>
            <consortium name="The Broad Institute Genome Sequencing Center for Infectious Disease"/>
            <person name="Wu L."/>
            <person name="Ma J."/>
        </authorList>
    </citation>
    <scope>NUCLEOTIDE SEQUENCE [LARGE SCALE GENOMIC DNA]</scope>
    <source>
        <strain evidence="13">CCM 8937</strain>
    </source>
</reference>
<dbReference type="EMBL" id="JBHTOH010000036">
    <property type="protein sequence ID" value="MFD1411163.1"/>
    <property type="molecule type" value="Genomic_DNA"/>
</dbReference>
<evidence type="ECO:0000256" key="9">
    <source>
        <dbReference type="ARBA" id="ARBA00023201"/>
    </source>
</evidence>
<feature type="transmembrane region" description="Helical" evidence="10">
    <location>
        <begin position="281"/>
        <end position="299"/>
    </location>
</feature>
<feature type="transmembrane region" description="Helical" evidence="10">
    <location>
        <begin position="241"/>
        <end position="260"/>
    </location>
</feature>
<evidence type="ECO:0000256" key="5">
    <source>
        <dbReference type="ARBA" id="ARBA00022989"/>
    </source>
</evidence>
<evidence type="ECO:0000256" key="1">
    <source>
        <dbReference type="ARBA" id="ARBA00004651"/>
    </source>
</evidence>
<evidence type="ECO:0000256" key="2">
    <source>
        <dbReference type="ARBA" id="ARBA00022448"/>
    </source>
</evidence>
<keyword evidence="13" id="KW-1185">Reference proteome</keyword>
<evidence type="ECO:0000256" key="3">
    <source>
        <dbReference type="ARBA" id="ARBA00022475"/>
    </source>
</evidence>
<sequence length="491" mass="54338">MSMVIGMLIIFLAVVISNVGARFLPGVASTYISIGLGLIIGLWPLTNHFIPAFNNEMFMLLFLAPLLYFEGQRTPIFFVRKRLGSIMGTAIWLAIATAVIGAALLHWVFGEQLALALVIVAIAVPTDATAFDAVVEGRKISKPVRKALVFEAMFNDATGLVLLQAGLLWLRTGQLTFWQNTWELVFTTVGGILVGLVIAMAVMLLRQLLLRSNGNVISAQNLIYLITPFVIYLVAEAFCVSRIIAVVVAGLVNNSEVARSRFSSPKQTHFGVQMVRFTTEILNSYIFVVLGVNLVRIIAGRAYHQVLYNSWHWLAVGLLVYAVLIGSRYLYGRFFVADHSRRSALIFSLGGVHGTVTLAMTFSVSNYLSQTTYALAVVVETVIIVLSMLVPLVVFKVILPVDADEENRQRIMGEMRQEMVAVALKEIEKMALCQPVAANVTYDLRDQIQANTLTTFVREWHQTNLQHVTLSATQTTEQHRALMQNGDICLT</sequence>
<protein>
    <submittedName>
        <fullName evidence="12">Cation:proton antiporter</fullName>
    </submittedName>
</protein>
<name>A0ABW4BMV7_9LACO</name>
<dbReference type="Proteomes" id="UP001597191">
    <property type="component" value="Unassembled WGS sequence"/>
</dbReference>
<dbReference type="Pfam" id="PF00999">
    <property type="entry name" value="Na_H_Exchanger"/>
    <property type="match status" value="1"/>
</dbReference>
<gene>
    <name evidence="12" type="ORF">ACFQ4R_06055</name>
</gene>
<dbReference type="RefSeq" id="WP_225420185.1">
    <property type="nucleotide sequence ID" value="NZ_JBHTOH010000036.1"/>
</dbReference>
<keyword evidence="8 10" id="KW-0472">Membrane</keyword>
<feature type="domain" description="Cation/H+ exchanger transmembrane" evidence="11">
    <location>
        <begin position="12"/>
        <end position="389"/>
    </location>
</feature>
<accession>A0ABW4BMV7</accession>
<feature type="transmembrane region" description="Helical" evidence="10">
    <location>
        <begin position="115"/>
        <end position="135"/>
    </location>
</feature>
<feature type="transmembrane region" description="Helical" evidence="10">
    <location>
        <begin position="90"/>
        <end position="109"/>
    </location>
</feature>
<feature type="transmembrane region" description="Helical" evidence="10">
    <location>
        <begin position="182"/>
        <end position="205"/>
    </location>
</feature>
<comment type="subcellular location">
    <subcellularLocation>
        <location evidence="1">Cell membrane</location>
        <topology evidence="1">Multi-pass membrane protein</topology>
    </subcellularLocation>
</comment>
<feature type="transmembrane region" description="Helical" evidence="10">
    <location>
        <begin position="343"/>
        <end position="367"/>
    </location>
</feature>
<evidence type="ECO:0000313" key="13">
    <source>
        <dbReference type="Proteomes" id="UP001597191"/>
    </source>
</evidence>
<dbReference type="InterPro" id="IPR006153">
    <property type="entry name" value="Cation/H_exchanger_TM"/>
</dbReference>
<feature type="transmembrane region" description="Helical" evidence="10">
    <location>
        <begin position="311"/>
        <end position="331"/>
    </location>
</feature>
<evidence type="ECO:0000256" key="8">
    <source>
        <dbReference type="ARBA" id="ARBA00023136"/>
    </source>
</evidence>
<comment type="caution">
    <text evidence="12">The sequence shown here is derived from an EMBL/GenBank/DDBJ whole genome shotgun (WGS) entry which is preliminary data.</text>
</comment>
<keyword evidence="6" id="KW-0915">Sodium</keyword>
<proteinExistence type="predicted"/>
<evidence type="ECO:0000313" key="12">
    <source>
        <dbReference type="EMBL" id="MFD1411163.1"/>
    </source>
</evidence>
<feature type="transmembrane region" description="Helical" evidence="10">
    <location>
        <begin position="373"/>
        <end position="399"/>
    </location>
</feature>
<keyword evidence="7" id="KW-0406">Ion transport</keyword>
<evidence type="ECO:0000259" key="11">
    <source>
        <dbReference type="Pfam" id="PF00999"/>
    </source>
</evidence>
<evidence type="ECO:0000256" key="7">
    <source>
        <dbReference type="ARBA" id="ARBA00023065"/>
    </source>
</evidence>
<dbReference type="InterPro" id="IPR018422">
    <property type="entry name" value="Cation/H_exchanger_CPA1"/>
</dbReference>
<keyword evidence="9" id="KW-0739">Sodium transport</keyword>
<feature type="transmembrane region" description="Helical" evidence="10">
    <location>
        <begin position="147"/>
        <end position="170"/>
    </location>
</feature>
<keyword evidence="4 10" id="KW-0812">Transmembrane</keyword>